<feature type="region of interest" description="Disordered" evidence="1">
    <location>
        <begin position="36"/>
        <end position="329"/>
    </location>
</feature>
<sequence length="427" mass="46161">MGASLSTLGGWTLVLCIAGYYAFRYIEDGRAREAARAASHRQRLEDRQNLQSRKENKDKAKRQRGGSYTKDIEDSDKATKAKPRTSKPSVPTNQVVDYSSDDGADNREFARQLASIKQGTSFTGPKKGDEKRQKSVKQSQAQEREDKVSAPSSTAGADADDDQSPIASPEARPIDAGGVSDMLDQPSNNGPSVLRLTDTDKTKKKEKNAKAPEKTETKKQRQNRQKAEAAKLAREEAEQDRKVKLEAQRRLARVSEGRAAKDGSSSAASYNGPSAWTNNGQNGTSNGGNSNGGFMPVQPLDTFNTAQPANASKAPAPSAGKADSWISSLPSEEDQLELLRDEEEAWNTVKAKKASKTKRKETTGDDVKANEAISKAEPVAPVASQPVVTKAQSAGVNGRPSKTFTQQSSFAALSSNDEQEVEEEWDV</sequence>
<dbReference type="GeneID" id="85306608"/>
<dbReference type="EMBL" id="MU839001">
    <property type="protein sequence ID" value="KAK1769878.1"/>
    <property type="molecule type" value="Genomic_DNA"/>
</dbReference>
<organism evidence="2 3">
    <name type="scientific">Phialemonium atrogriseum</name>
    <dbReference type="NCBI Taxonomy" id="1093897"/>
    <lineage>
        <taxon>Eukaryota</taxon>
        <taxon>Fungi</taxon>
        <taxon>Dikarya</taxon>
        <taxon>Ascomycota</taxon>
        <taxon>Pezizomycotina</taxon>
        <taxon>Sordariomycetes</taxon>
        <taxon>Sordariomycetidae</taxon>
        <taxon>Cephalothecales</taxon>
        <taxon>Cephalothecaceae</taxon>
        <taxon>Phialemonium</taxon>
    </lineage>
</organism>
<feature type="compositionally biased region" description="Polar residues" evidence="1">
    <location>
        <begin position="86"/>
        <end position="97"/>
    </location>
</feature>
<feature type="region of interest" description="Disordered" evidence="1">
    <location>
        <begin position="347"/>
        <end position="427"/>
    </location>
</feature>
<accession>A0AAJ0C6I6</accession>
<feature type="compositionally biased region" description="Low complexity" evidence="1">
    <location>
        <begin position="306"/>
        <end position="324"/>
    </location>
</feature>
<feature type="compositionally biased region" description="Polar residues" evidence="1">
    <location>
        <begin position="263"/>
        <end position="276"/>
    </location>
</feature>
<dbReference type="Proteomes" id="UP001244011">
    <property type="component" value="Unassembled WGS sequence"/>
</dbReference>
<comment type="caution">
    <text evidence="2">The sequence shown here is derived from an EMBL/GenBank/DDBJ whole genome shotgun (WGS) entry which is preliminary data.</text>
</comment>
<evidence type="ECO:0000313" key="2">
    <source>
        <dbReference type="EMBL" id="KAK1769878.1"/>
    </source>
</evidence>
<feature type="compositionally biased region" description="Basic and acidic residues" evidence="1">
    <location>
        <begin position="42"/>
        <end position="58"/>
    </location>
</feature>
<evidence type="ECO:0000313" key="3">
    <source>
        <dbReference type="Proteomes" id="UP001244011"/>
    </source>
</evidence>
<reference evidence="2" key="1">
    <citation type="submission" date="2023-06" db="EMBL/GenBank/DDBJ databases">
        <title>Genome-scale phylogeny and comparative genomics of the fungal order Sordariales.</title>
        <authorList>
            <consortium name="Lawrence Berkeley National Laboratory"/>
            <person name="Hensen N."/>
            <person name="Bonometti L."/>
            <person name="Westerberg I."/>
            <person name="Brannstrom I.O."/>
            <person name="Guillou S."/>
            <person name="Cros-Aarteil S."/>
            <person name="Calhoun S."/>
            <person name="Haridas S."/>
            <person name="Kuo A."/>
            <person name="Mondo S."/>
            <person name="Pangilinan J."/>
            <person name="Riley R."/>
            <person name="Labutti K."/>
            <person name="Andreopoulos B."/>
            <person name="Lipzen A."/>
            <person name="Chen C."/>
            <person name="Yanf M."/>
            <person name="Daum C."/>
            <person name="Ng V."/>
            <person name="Clum A."/>
            <person name="Steindorff A."/>
            <person name="Ohm R."/>
            <person name="Martin F."/>
            <person name="Silar P."/>
            <person name="Natvig D."/>
            <person name="Lalanne C."/>
            <person name="Gautier V."/>
            <person name="Ament-Velasquez S.L."/>
            <person name="Kruys A."/>
            <person name="Hutchinson M.I."/>
            <person name="Powell A.J."/>
            <person name="Barry K."/>
            <person name="Miller A.N."/>
            <person name="Grigoriev I.V."/>
            <person name="Debuchy R."/>
            <person name="Gladieux P."/>
            <person name="Thoren M.H."/>
            <person name="Johannesson H."/>
        </authorList>
    </citation>
    <scope>NUCLEOTIDE SEQUENCE</scope>
    <source>
        <strain evidence="2">8032-3</strain>
    </source>
</reference>
<name>A0AAJ0C6I6_9PEZI</name>
<dbReference type="AlphaFoldDB" id="A0AAJ0C6I6"/>
<proteinExistence type="predicted"/>
<feature type="compositionally biased region" description="Basic and acidic residues" evidence="1">
    <location>
        <begin position="197"/>
        <end position="261"/>
    </location>
</feature>
<feature type="compositionally biased region" description="Basic and acidic residues" evidence="1">
    <location>
        <begin position="360"/>
        <end position="369"/>
    </location>
</feature>
<feature type="compositionally biased region" description="Acidic residues" evidence="1">
    <location>
        <begin position="417"/>
        <end position="427"/>
    </location>
</feature>
<protein>
    <submittedName>
        <fullName evidence="2">Uncharacterized protein</fullName>
    </submittedName>
</protein>
<gene>
    <name evidence="2" type="ORF">QBC33DRAFT_303639</name>
</gene>
<evidence type="ECO:0000256" key="1">
    <source>
        <dbReference type="SAM" id="MobiDB-lite"/>
    </source>
</evidence>
<dbReference type="RefSeq" id="XP_060286091.1">
    <property type="nucleotide sequence ID" value="XM_060423421.1"/>
</dbReference>
<feature type="compositionally biased region" description="Basic and acidic residues" evidence="1">
    <location>
        <begin position="70"/>
        <end position="79"/>
    </location>
</feature>
<keyword evidence="3" id="KW-1185">Reference proteome</keyword>
<feature type="compositionally biased region" description="Polar residues" evidence="1">
    <location>
        <begin position="386"/>
        <end position="416"/>
    </location>
</feature>
<feature type="compositionally biased region" description="Basic residues" evidence="1">
    <location>
        <begin position="350"/>
        <end position="359"/>
    </location>
</feature>